<dbReference type="Proteomes" id="UP001174694">
    <property type="component" value="Unassembled WGS sequence"/>
</dbReference>
<keyword evidence="2 6" id="KW-0812">Transmembrane</keyword>
<feature type="compositionally biased region" description="Basic and acidic residues" evidence="5">
    <location>
        <begin position="664"/>
        <end position="678"/>
    </location>
</feature>
<feature type="transmembrane region" description="Helical" evidence="6">
    <location>
        <begin position="173"/>
        <end position="193"/>
    </location>
</feature>
<dbReference type="InterPro" id="IPR037185">
    <property type="entry name" value="EmrE-like"/>
</dbReference>
<keyword evidence="8" id="KW-1185">Reference proteome</keyword>
<dbReference type="PANTHER" id="PTHR12570:SF65">
    <property type="entry name" value="MAGNESIUM TRANSPORTER NIPA9-RELATED"/>
    <property type="match status" value="1"/>
</dbReference>
<feature type="transmembrane region" description="Helical" evidence="6">
    <location>
        <begin position="199"/>
        <end position="219"/>
    </location>
</feature>
<proteinExistence type="predicted"/>
<keyword evidence="3 6" id="KW-1133">Transmembrane helix</keyword>
<feature type="region of interest" description="Disordered" evidence="5">
    <location>
        <begin position="435"/>
        <end position="458"/>
    </location>
</feature>
<dbReference type="PANTHER" id="PTHR12570">
    <property type="match status" value="1"/>
</dbReference>
<feature type="transmembrane region" description="Helical" evidence="6">
    <location>
        <begin position="228"/>
        <end position="245"/>
    </location>
</feature>
<sequence>MYLSTPAPTPGPSGDATAQLAATFLSSHRFHVFEEHPPGNPAHDWSSSDWSSLIGITTAIVGNALIALALNVQRYAHIRLHRERHENRERARQALKRAQDGNRQRSDGYGTASEEHPRNGDQYIDESDGHGDAALESDPLAQSFQSAGTTWTEGSEEEGETDKASTSYLRSPYWWLGQILITVGEMGNFLAYGFAPASIVSPLGVVALISNCVIAPIFFKEVFRTRDFWGVVIAVTGAVTVVLSANQTETKLEPHDVWDAITTTAFEVYMGITASLIALLMWASPRYGNRTILIDLGLVGLFGGYTALSTKGVSSMLSSTLLGAFTTPVTYALLLVLLVTAVMQVRYVNKALQRFDSTQVIPIQFVTFTLSVIIGSAVLYRDFERTTAEQAVKFVGGCLLTFFGVFLITSGRPRTDEDEETLSDEEGVDETIGLAEQGAAPTQQTPEDDEALSRRSSRTSRVSFVGTLIKPLTVLVDSGSPMLRVPGASASRSSVPSRGDDEESEPLLRSPWHGSPSRAHLHPGMGPKALSSDSAVTIHSSASAVPSEPVTHPGTPSSQVHPIPDVAEGTGTPRGGASLPRPHSHHFSGPIFSPSPLSSTVSAVVSDTLLKKMDSPLARRLSLRRSRPSLRASLFVPQDELEEDRVAEDETVRAAGRQGVSEPLSRDEQEGPEEEGKPGIRRRARSLSNTLIDFFGTKKRRKSVIPQPHDEQVPAVPGASRPEALARTETS</sequence>
<feature type="region of interest" description="Disordered" evidence="5">
    <location>
        <begin position="479"/>
        <end position="598"/>
    </location>
</feature>
<feature type="compositionally biased region" description="Basic and acidic residues" evidence="5">
    <location>
        <begin position="86"/>
        <end position="106"/>
    </location>
</feature>
<comment type="subcellular location">
    <subcellularLocation>
        <location evidence="1">Membrane</location>
        <topology evidence="1">Multi-pass membrane protein</topology>
    </subcellularLocation>
</comment>
<feature type="compositionally biased region" description="Polar residues" evidence="5">
    <location>
        <begin position="531"/>
        <end position="544"/>
    </location>
</feature>
<feature type="transmembrane region" description="Helical" evidence="6">
    <location>
        <begin position="391"/>
        <end position="409"/>
    </location>
</feature>
<dbReference type="PROSITE" id="PS00141">
    <property type="entry name" value="ASP_PROTEASE"/>
    <property type="match status" value="1"/>
</dbReference>
<protein>
    <submittedName>
        <fullName evidence="7">NIPA-like protein 2</fullName>
    </submittedName>
</protein>
<dbReference type="InterPro" id="IPR008521">
    <property type="entry name" value="Mg_trans_NIPA"/>
</dbReference>
<dbReference type="AlphaFoldDB" id="A0AA38VM16"/>
<keyword evidence="4 6" id="KW-0472">Membrane</keyword>
<dbReference type="Pfam" id="PF05653">
    <property type="entry name" value="Mg_trans_NIPA"/>
    <property type="match status" value="1"/>
</dbReference>
<feature type="transmembrane region" description="Helical" evidence="6">
    <location>
        <begin position="50"/>
        <end position="72"/>
    </location>
</feature>
<organism evidence="7 8">
    <name type="scientific">Pleurostoma richardsiae</name>
    <dbReference type="NCBI Taxonomy" id="41990"/>
    <lineage>
        <taxon>Eukaryota</taxon>
        <taxon>Fungi</taxon>
        <taxon>Dikarya</taxon>
        <taxon>Ascomycota</taxon>
        <taxon>Pezizomycotina</taxon>
        <taxon>Sordariomycetes</taxon>
        <taxon>Sordariomycetidae</taxon>
        <taxon>Calosphaeriales</taxon>
        <taxon>Pleurostomataceae</taxon>
        <taxon>Pleurostoma</taxon>
    </lineage>
</organism>
<evidence type="ECO:0000256" key="1">
    <source>
        <dbReference type="ARBA" id="ARBA00004141"/>
    </source>
</evidence>
<gene>
    <name evidence="7" type="ORF">NKR23_g10097</name>
</gene>
<feature type="transmembrane region" description="Helical" evidence="6">
    <location>
        <begin position="328"/>
        <end position="348"/>
    </location>
</feature>
<feature type="region of interest" description="Disordered" evidence="5">
    <location>
        <begin position="86"/>
        <end position="132"/>
    </location>
</feature>
<comment type="caution">
    <text evidence="7">The sequence shown here is derived from an EMBL/GenBank/DDBJ whole genome shotgun (WGS) entry which is preliminary data.</text>
</comment>
<reference evidence="7" key="1">
    <citation type="submission" date="2022-07" db="EMBL/GenBank/DDBJ databases">
        <title>Fungi with potential for degradation of polypropylene.</title>
        <authorList>
            <person name="Gostincar C."/>
        </authorList>
    </citation>
    <scope>NUCLEOTIDE SEQUENCE</scope>
    <source>
        <strain evidence="7">EXF-13308</strain>
    </source>
</reference>
<evidence type="ECO:0000256" key="6">
    <source>
        <dbReference type="SAM" id="Phobius"/>
    </source>
</evidence>
<feature type="transmembrane region" description="Helical" evidence="6">
    <location>
        <begin position="257"/>
        <end position="280"/>
    </location>
</feature>
<accession>A0AA38VM16</accession>
<dbReference type="GO" id="GO:0004190">
    <property type="term" value="F:aspartic-type endopeptidase activity"/>
    <property type="evidence" value="ECO:0007669"/>
    <property type="project" value="InterPro"/>
</dbReference>
<dbReference type="EMBL" id="JANBVO010000043">
    <property type="protein sequence ID" value="KAJ9134457.1"/>
    <property type="molecule type" value="Genomic_DNA"/>
</dbReference>
<dbReference type="InterPro" id="IPR001969">
    <property type="entry name" value="Aspartic_peptidase_AS"/>
</dbReference>
<evidence type="ECO:0000256" key="2">
    <source>
        <dbReference type="ARBA" id="ARBA00022692"/>
    </source>
</evidence>
<dbReference type="GO" id="GO:0015095">
    <property type="term" value="F:magnesium ion transmembrane transporter activity"/>
    <property type="evidence" value="ECO:0007669"/>
    <property type="project" value="InterPro"/>
</dbReference>
<evidence type="ECO:0000256" key="5">
    <source>
        <dbReference type="SAM" id="MobiDB-lite"/>
    </source>
</evidence>
<dbReference type="GO" id="GO:0006508">
    <property type="term" value="P:proteolysis"/>
    <property type="evidence" value="ECO:0007669"/>
    <property type="project" value="InterPro"/>
</dbReference>
<feature type="transmembrane region" description="Helical" evidence="6">
    <location>
        <begin position="360"/>
        <end position="379"/>
    </location>
</feature>
<dbReference type="SUPFAM" id="SSF103481">
    <property type="entry name" value="Multidrug resistance efflux transporter EmrE"/>
    <property type="match status" value="1"/>
</dbReference>
<evidence type="ECO:0000256" key="4">
    <source>
        <dbReference type="ARBA" id="ARBA00023136"/>
    </source>
</evidence>
<feature type="region of interest" description="Disordered" evidence="5">
    <location>
        <begin position="652"/>
        <end position="731"/>
    </location>
</feature>
<evidence type="ECO:0000313" key="7">
    <source>
        <dbReference type="EMBL" id="KAJ9134457.1"/>
    </source>
</evidence>
<evidence type="ECO:0000313" key="8">
    <source>
        <dbReference type="Proteomes" id="UP001174694"/>
    </source>
</evidence>
<dbReference type="GO" id="GO:0016020">
    <property type="term" value="C:membrane"/>
    <property type="evidence" value="ECO:0007669"/>
    <property type="project" value="UniProtKB-SubCell"/>
</dbReference>
<name>A0AA38VM16_9PEZI</name>
<evidence type="ECO:0000256" key="3">
    <source>
        <dbReference type="ARBA" id="ARBA00022989"/>
    </source>
</evidence>